<dbReference type="Proteomes" id="UP000828251">
    <property type="component" value="Unassembled WGS sequence"/>
</dbReference>
<accession>A0A9D3UK66</accession>
<dbReference type="EMBL" id="JAIQCV010000011">
    <property type="protein sequence ID" value="KAH1045689.1"/>
    <property type="molecule type" value="Genomic_DNA"/>
</dbReference>
<protein>
    <submittedName>
        <fullName evidence="1">Uncharacterized protein</fullName>
    </submittedName>
</protein>
<evidence type="ECO:0000313" key="1">
    <source>
        <dbReference type="EMBL" id="KAH1045689.1"/>
    </source>
</evidence>
<keyword evidence="2" id="KW-1185">Reference proteome</keyword>
<evidence type="ECO:0000313" key="2">
    <source>
        <dbReference type="Proteomes" id="UP000828251"/>
    </source>
</evidence>
<gene>
    <name evidence="1" type="ORF">J1N35_036473</name>
</gene>
<name>A0A9D3UK66_9ROSI</name>
<dbReference type="OrthoDB" id="10567744at2759"/>
<organism evidence="1 2">
    <name type="scientific">Gossypium stocksii</name>
    <dbReference type="NCBI Taxonomy" id="47602"/>
    <lineage>
        <taxon>Eukaryota</taxon>
        <taxon>Viridiplantae</taxon>
        <taxon>Streptophyta</taxon>
        <taxon>Embryophyta</taxon>
        <taxon>Tracheophyta</taxon>
        <taxon>Spermatophyta</taxon>
        <taxon>Magnoliopsida</taxon>
        <taxon>eudicotyledons</taxon>
        <taxon>Gunneridae</taxon>
        <taxon>Pentapetalae</taxon>
        <taxon>rosids</taxon>
        <taxon>malvids</taxon>
        <taxon>Malvales</taxon>
        <taxon>Malvaceae</taxon>
        <taxon>Malvoideae</taxon>
        <taxon>Gossypium</taxon>
    </lineage>
</organism>
<proteinExistence type="predicted"/>
<reference evidence="1 2" key="1">
    <citation type="journal article" date="2021" name="Plant Biotechnol. J.">
        <title>Multi-omics assisted identification of the key and species-specific regulatory components of drought-tolerant mechanisms in Gossypium stocksii.</title>
        <authorList>
            <person name="Yu D."/>
            <person name="Ke L."/>
            <person name="Zhang D."/>
            <person name="Wu Y."/>
            <person name="Sun Y."/>
            <person name="Mei J."/>
            <person name="Sun J."/>
            <person name="Sun Y."/>
        </authorList>
    </citation>
    <scope>NUCLEOTIDE SEQUENCE [LARGE SCALE GENOMIC DNA]</scope>
    <source>
        <strain evidence="2">cv. E1</strain>
        <tissue evidence="1">Leaf</tissue>
    </source>
</reference>
<comment type="caution">
    <text evidence="1">The sequence shown here is derived from an EMBL/GenBank/DDBJ whole genome shotgun (WGS) entry which is preliminary data.</text>
</comment>
<dbReference type="AlphaFoldDB" id="A0A9D3UK66"/>
<sequence length="74" mass="8587">MLDSRQGPAYNTFKTCDFDRVLLTIKNSEIPTLCKWTSEIDYNSYVMPNATKCSEQVGRYTKLQHLRVVKIGRI</sequence>